<protein>
    <submittedName>
        <fullName evidence="2">Beta-ketoacyl synthase domain-containing protein</fullName>
    </submittedName>
</protein>
<proteinExistence type="predicted"/>
<dbReference type="InterPro" id="IPR014030">
    <property type="entry name" value="Ketoacyl_synth_N"/>
</dbReference>
<name>A0A6S6TCB2_9BACT</name>
<sequence length="214" mass="23868">MTINLEILDAAYVYAEEAVVLDNIKELVPKMVVRRRLTRAGKIAIYLANQVSFSLGKVVYGSSFGELEATANILNSINMKEGISPTQFQNSVYNTAISYLSMLTKNQEEVMTLSSGDDTSLNVLKSGAIKAMDGDTLLLLVTETLNIDKIEEVNKCVEFLECGVALKVRFTRDEATLVITESREDIKIPLSVELMFNMARCFRKEQPNIIEVKL</sequence>
<evidence type="ECO:0000313" key="2">
    <source>
        <dbReference type="EMBL" id="CAA6818482.1"/>
    </source>
</evidence>
<accession>A0A6S6TCB2</accession>
<dbReference type="EMBL" id="CACVAU010000054">
    <property type="protein sequence ID" value="CAA6818482.1"/>
    <property type="molecule type" value="Genomic_DNA"/>
</dbReference>
<evidence type="ECO:0000259" key="1">
    <source>
        <dbReference type="Pfam" id="PF13723"/>
    </source>
</evidence>
<feature type="domain" description="Beta-ketoacyl synthase-like N-terminal" evidence="1">
    <location>
        <begin position="28"/>
        <end position="172"/>
    </location>
</feature>
<gene>
    <name evidence="2" type="ORF">HELGO_WM17536</name>
</gene>
<reference evidence="2" key="1">
    <citation type="submission" date="2020-01" db="EMBL/GenBank/DDBJ databases">
        <authorList>
            <person name="Meier V. D."/>
            <person name="Meier V D."/>
        </authorList>
    </citation>
    <scope>NUCLEOTIDE SEQUENCE</scope>
    <source>
        <strain evidence="2">HLG_WM_MAG_05</strain>
    </source>
</reference>
<dbReference type="AlphaFoldDB" id="A0A6S6TCB2"/>
<organism evidence="2">
    <name type="scientific">uncultured Sulfurovum sp</name>
    <dbReference type="NCBI Taxonomy" id="269237"/>
    <lineage>
        <taxon>Bacteria</taxon>
        <taxon>Pseudomonadati</taxon>
        <taxon>Campylobacterota</taxon>
        <taxon>Epsilonproteobacteria</taxon>
        <taxon>Campylobacterales</taxon>
        <taxon>Sulfurovaceae</taxon>
        <taxon>Sulfurovum</taxon>
        <taxon>environmental samples</taxon>
    </lineage>
</organism>
<dbReference type="Pfam" id="PF13723">
    <property type="entry name" value="Ketoacyl-synt_2"/>
    <property type="match status" value="1"/>
</dbReference>